<sequence>MDNHDTYEKKVLPLFKPAEAVDFVTNRMRSAKEINDAVAEWLRARSQIEQSYSESLYALARQRTLSASETALGAFGPVWDSVVQSVVKSADSGLEISRRMSAEVATPLSHYPDSSTLWKTVRSDHADMAKVVARIEESSQTLDKHRRKSGSTKTQIAESELESATEKWERESEHLYRSFESADFERWLTLKNALIQLQTAMIDHLQESLSQNEALLNLLFTFEPGQDIQRYADLAAELKADPLQLEMAVSGSPKRRGSAVSRTSSAASVVTSPSSRNKSHLPPVPETSTSPAVAKEKHGKLRSRFGSIMRSGNSDKKKRRSIFGKKSDKEMAESSSISSGSSPTRRQTNDSLYSDDVSIPSPVRSPQRSPERSPDRSPERSTNHFQGLAQHPSLTASEPAAQGSASEPASNDSAAPKSHQPTFPPPQSRGQAGLARTDSSGFQINILDKPISEESTNSNSVFDEVSKAMQSDDSVQRRPTIRNRGRLDNTDAPNSASTSSPAVAPASAPAYGAPLPRTESAPAPPPPHSRGTIGSFNPHPLTTPRPHIPSQSGFSVSEMADAQSVLSIQSGISTLSHSGPNVRHPELHDEGLCSSIVEVISAQYKNGELCSSSSFGEMAFAYNPTGAEPNGVAPNYILKLGNPGCLSKLSSIGPPALDPSDSEIEDSKVGATSFQLKTATLQPRIPAVLLRYSIESPTTPISLKPVWKFQENQASLILDYKLADDFPFQTVSVFDFVVVATIDGAFSTGAQAKPPGSFNREKRRLTWRIDKLTLTSGESHRFLARFATDKLACEPAEGSISARFRIEGLDAKPKVDPIIVPYSGTWVEQKPDDGAYDPFADSADLFKPVPSTKRVLVGKYMASA</sequence>
<name>A0A1E4TMC5_9ASCO</name>
<dbReference type="InterPro" id="IPR028565">
    <property type="entry name" value="MHD"/>
</dbReference>
<feature type="compositionally biased region" description="Polar residues" evidence="2">
    <location>
        <begin position="343"/>
        <end position="352"/>
    </location>
</feature>
<reference evidence="5" key="1">
    <citation type="submission" date="2016-02" db="EMBL/GenBank/DDBJ databases">
        <title>Comparative genomics of biotechnologically important yeasts.</title>
        <authorList>
            <consortium name="DOE Joint Genome Institute"/>
            <person name="Riley R."/>
            <person name="Haridas S."/>
            <person name="Wolfe K.H."/>
            <person name="Lopes M.R."/>
            <person name="Hittinger C.T."/>
            <person name="Goker M."/>
            <person name="Salamov A."/>
            <person name="Wisecaver J."/>
            <person name="Long T.M."/>
            <person name="Aerts A.L."/>
            <person name="Barry K."/>
            <person name="Choi C."/>
            <person name="Clum A."/>
            <person name="Coughlan A.Y."/>
            <person name="Deshpande S."/>
            <person name="Douglass A.P."/>
            <person name="Hanson S.J."/>
            <person name="Klenk H.-P."/>
            <person name="Labutti K."/>
            <person name="Lapidus A."/>
            <person name="Lindquist E."/>
            <person name="Lipzen A."/>
            <person name="Meier-Kolthoff J.P."/>
            <person name="Ohm R.A."/>
            <person name="Otillar R.P."/>
            <person name="Pangilinan J."/>
            <person name="Peng Y."/>
            <person name="Rokas A."/>
            <person name="Rosa C.A."/>
            <person name="Scheuner C."/>
            <person name="Sibirny A.A."/>
            <person name="Slot J.C."/>
            <person name="Stielow J.B."/>
            <person name="Sun H."/>
            <person name="Kurtzman C.P."/>
            <person name="Blackwell M."/>
            <person name="Jeffries T.W."/>
            <person name="Grigoriev I.V."/>
        </authorList>
    </citation>
    <scope>NUCLEOTIDE SEQUENCE [LARGE SCALE GENOMIC DNA]</scope>
    <source>
        <strain evidence="5">NRRL Y-17796</strain>
    </source>
</reference>
<gene>
    <name evidence="4" type="ORF">CANCADRAFT_30905</name>
</gene>
<evidence type="ECO:0000259" key="3">
    <source>
        <dbReference type="PROSITE" id="PS51072"/>
    </source>
</evidence>
<feature type="region of interest" description="Disordered" evidence="2">
    <location>
        <begin position="249"/>
        <end position="435"/>
    </location>
</feature>
<dbReference type="PROSITE" id="PS51072">
    <property type="entry name" value="MHD"/>
    <property type="match status" value="1"/>
</dbReference>
<keyword evidence="5" id="KW-1185">Reference proteome</keyword>
<evidence type="ECO:0000313" key="5">
    <source>
        <dbReference type="Proteomes" id="UP000095023"/>
    </source>
</evidence>
<feature type="compositionally biased region" description="Polar residues" evidence="2">
    <location>
        <begin position="403"/>
        <end position="413"/>
    </location>
</feature>
<dbReference type="Proteomes" id="UP000095023">
    <property type="component" value="Unassembled WGS sequence"/>
</dbReference>
<dbReference type="Pfam" id="PF10291">
    <property type="entry name" value="muHD"/>
    <property type="match status" value="1"/>
</dbReference>
<feature type="compositionally biased region" description="Low complexity" evidence="2">
    <location>
        <begin position="492"/>
        <end position="516"/>
    </location>
</feature>
<feature type="compositionally biased region" description="Basic and acidic residues" evidence="2">
    <location>
        <begin position="369"/>
        <end position="382"/>
    </location>
</feature>
<dbReference type="InterPro" id="IPR027267">
    <property type="entry name" value="AH/BAR_dom_sf"/>
</dbReference>
<evidence type="ECO:0000256" key="2">
    <source>
        <dbReference type="SAM" id="MobiDB-lite"/>
    </source>
</evidence>
<dbReference type="SMART" id="SM00055">
    <property type="entry name" value="FCH"/>
    <property type="match status" value="1"/>
</dbReference>
<dbReference type="SUPFAM" id="SSF103657">
    <property type="entry name" value="BAR/IMD domain-like"/>
    <property type="match status" value="1"/>
</dbReference>
<dbReference type="GO" id="GO:0032185">
    <property type="term" value="P:septin cytoskeleton organization"/>
    <property type="evidence" value="ECO:0007669"/>
    <property type="project" value="TreeGrafter"/>
</dbReference>
<feature type="region of interest" description="Disordered" evidence="2">
    <location>
        <begin position="140"/>
        <end position="164"/>
    </location>
</feature>
<dbReference type="AlphaFoldDB" id="A0A1E4TMC5"/>
<dbReference type="GO" id="GO:0005886">
    <property type="term" value="C:plasma membrane"/>
    <property type="evidence" value="ECO:0007669"/>
    <property type="project" value="TreeGrafter"/>
</dbReference>
<dbReference type="EMBL" id="KV453841">
    <property type="protein sequence ID" value="ODV92889.1"/>
    <property type="molecule type" value="Genomic_DNA"/>
</dbReference>
<dbReference type="PANTHER" id="PTHR23065">
    <property type="entry name" value="PROLINE-SERINE-THREONINE PHOSPHATASE INTERACTING PROTEIN 1"/>
    <property type="match status" value="1"/>
</dbReference>
<accession>A0A1E4TMC5</accession>
<feature type="domain" description="MHD" evidence="3">
    <location>
        <begin position="589"/>
        <end position="847"/>
    </location>
</feature>
<dbReference type="OrthoDB" id="331602at2759"/>
<organism evidence="4 5">
    <name type="scientific">Tortispora caseinolytica NRRL Y-17796</name>
    <dbReference type="NCBI Taxonomy" id="767744"/>
    <lineage>
        <taxon>Eukaryota</taxon>
        <taxon>Fungi</taxon>
        <taxon>Dikarya</taxon>
        <taxon>Ascomycota</taxon>
        <taxon>Saccharomycotina</taxon>
        <taxon>Trigonopsidomycetes</taxon>
        <taxon>Trigonopsidales</taxon>
        <taxon>Trigonopsidaceae</taxon>
        <taxon>Tortispora</taxon>
    </lineage>
</organism>
<dbReference type="GO" id="GO:0032153">
    <property type="term" value="C:cell division site"/>
    <property type="evidence" value="ECO:0007669"/>
    <property type="project" value="TreeGrafter"/>
</dbReference>
<evidence type="ECO:0000313" key="4">
    <source>
        <dbReference type="EMBL" id="ODV92889.1"/>
    </source>
</evidence>
<keyword evidence="1" id="KW-0254">Endocytosis</keyword>
<feature type="region of interest" description="Disordered" evidence="2">
    <location>
        <begin position="466"/>
        <end position="553"/>
    </location>
</feature>
<dbReference type="GO" id="GO:0030139">
    <property type="term" value="C:endocytic vesicle"/>
    <property type="evidence" value="ECO:0007669"/>
    <property type="project" value="TreeGrafter"/>
</dbReference>
<evidence type="ECO:0000256" key="1">
    <source>
        <dbReference type="ARBA" id="ARBA00022583"/>
    </source>
</evidence>
<protein>
    <recommendedName>
        <fullName evidence="3">MHD domain-containing protein</fullName>
    </recommendedName>
</protein>
<dbReference type="InterPro" id="IPR018808">
    <property type="entry name" value="Muniscin_C"/>
</dbReference>
<dbReference type="Pfam" id="PF00611">
    <property type="entry name" value="FCH"/>
    <property type="match status" value="1"/>
</dbReference>
<dbReference type="GO" id="GO:0006897">
    <property type="term" value="P:endocytosis"/>
    <property type="evidence" value="ECO:0007669"/>
    <property type="project" value="UniProtKB-KW"/>
</dbReference>
<dbReference type="PANTHER" id="PTHR23065:SF54">
    <property type="entry name" value="SUPPRESSOR OF YEAST PROFILIN DELETION"/>
    <property type="match status" value="1"/>
</dbReference>
<proteinExistence type="predicted"/>
<dbReference type="Gene3D" id="1.20.1270.60">
    <property type="entry name" value="Arfaptin homology (AH) domain/BAR domain"/>
    <property type="match status" value="1"/>
</dbReference>
<feature type="compositionally biased region" description="Low complexity" evidence="2">
    <location>
        <begin position="258"/>
        <end position="276"/>
    </location>
</feature>
<dbReference type="InterPro" id="IPR001060">
    <property type="entry name" value="FCH_dom"/>
</dbReference>